<dbReference type="InterPro" id="IPR000757">
    <property type="entry name" value="Beta-glucanase-like"/>
</dbReference>
<dbReference type="EMBL" id="JARVCO010000012">
    <property type="protein sequence ID" value="MDZ8120431.1"/>
    <property type="molecule type" value="Genomic_DNA"/>
</dbReference>
<evidence type="ECO:0000313" key="5">
    <source>
        <dbReference type="Proteomes" id="UP001290861"/>
    </source>
</evidence>
<dbReference type="Gene3D" id="2.30.30.700">
    <property type="entry name" value="SLA1 homology domain 1"/>
    <property type="match status" value="1"/>
</dbReference>
<name>A0ABU5N2F4_9BACT</name>
<dbReference type="PROSITE" id="PS51762">
    <property type="entry name" value="GH16_2"/>
    <property type="match status" value="1"/>
</dbReference>
<evidence type="ECO:0000256" key="2">
    <source>
        <dbReference type="SAM" id="SignalP"/>
    </source>
</evidence>
<protein>
    <submittedName>
        <fullName evidence="4">Family 16 glycosylhydrolase</fullName>
    </submittedName>
</protein>
<dbReference type="RefSeq" id="WP_322610204.1">
    <property type="nucleotide sequence ID" value="NZ_JARVCO010000012.1"/>
</dbReference>
<dbReference type="SUPFAM" id="SSF49899">
    <property type="entry name" value="Concanavalin A-like lectins/glucanases"/>
    <property type="match status" value="1"/>
</dbReference>
<keyword evidence="5" id="KW-1185">Reference proteome</keyword>
<feature type="domain" description="GH16" evidence="3">
    <location>
        <begin position="20"/>
        <end position="282"/>
    </location>
</feature>
<feature type="signal peptide" evidence="2">
    <location>
        <begin position="1"/>
        <end position="24"/>
    </location>
</feature>
<evidence type="ECO:0000259" key="3">
    <source>
        <dbReference type="PROSITE" id="PS51762"/>
    </source>
</evidence>
<dbReference type="InterPro" id="IPR007131">
    <property type="entry name" value="SHD1"/>
</dbReference>
<evidence type="ECO:0000256" key="1">
    <source>
        <dbReference type="ARBA" id="ARBA00006865"/>
    </source>
</evidence>
<dbReference type="Proteomes" id="UP001290861">
    <property type="component" value="Unassembled WGS sequence"/>
</dbReference>
<dbReference type="Pfam" id="PF03983">
    <property type="entry name" value="SHD1"/>
    <property type="match status" value="1"/>
</dbReference>
<reference evidence="4 5" key="1">
    <citation type="journal article" date="2024" name="Appl. Environ. Microbiol.">
        <title>Pontiella agarivorans sp. nov., a novel marine anaerobic bacterium capable of degrading macroalgal polysaccharides and fixing nitrogen.</title>
        <authorList>
            <person name="Liu N."/>
            <person name="Kivenson V."/>
            <person name="Peng X."/>
            <person name="Cui Z."/>
            <person name="Lankiewicz T.S."/>
            <person name="Gosselin K.M."/>
            <person name="English C.J."/>
            <person name="Blair E.M."/>
            <person name="O'Malley M.A."/>
            <person name="Valentine D.L."/>
        </authorList>
    </citation>
    <scope>NUCLEOTIDE SEQUENCE [LARGE SCALE GENOMIC DNA]</scope>
    <source>
        <strain evidence="4 5">NLcol2</strain>
    </source>
</reference>
<comment type="caution">
    <text evidence="4">The sequence shown here is derived from an EMBL/GenBank/DDBJ whole genome shotgun (WGS) entry which is preliminary data.</text>
</comment>
<accession>A0ABU5N2F4</accession>
<dbReference type="InterPro" id="IPR013320">
    <property type="entry name" value="ConA-like_dom_sf"/>
</dbReference>
<evidence type="ECO:0000313" key="4">
    <source>
        <dbReference type="EMBL" id="MDZ8120431.1"/>
    </source>
</evidence>
<organism evidence="4 5">
    <name type="scientific">Pontiella agarivorans</name>
    <dbReference type="NCBI Taxonomy" id="3038953"/>
    <lineage>
        <taxon>Bacteria</taxon>
        <taxon>Pseudomonadati</taxon>
        <taxon>Kiritimatiellota</taxon>
        <taxon>Kiritimatiellia</taxon>
        <taxon>Kiritimatiellales</taxon>
        <taxon>Pontiellaceae</taxon>
        <taxon>Pontiella</taxon>
    </lineage>
</organism>
<keyword evidence="2" id="KW-0732">Signal</keyword>
<dbReference type="Gene3D" id="2.60.120.200">
    <property type="match status" value="1"/>
</dbReference>
<gene>
    <name evidence="4" type="ORF">P9H32_17520</name>
</gene>
<sequence length="354" mass="40437">MTKLFSNLWKLPTLGVFLTGTAFAEPPPAPKGFMWVVNEDFTDEFNGDALNSEKWYDHHPRWRGRPPARFMPENVSVKDGMLQLTNGTLDESISSRHGEFTLGGAAVVSKKTEAYFGYYECRLRASSISMSSTFWMSNSGQHYPGVGRISQELDIQETVGGSKRNEKFARYMNSNTHVWHGGDSDHIGNKAELPTKSDEAFYVYGCWWEDASKCHFYLNNEHVGTVEFDTTLTEEPFRHPMHINMVTETYDWETPPTPEEINDPSRNTTYIDWVRAYVLVPTDGSLADWQLKKLKEQPREWKSANGKSSTKAKLVKAKHGYAYLRKKGGKEIRVPVKLLCKEDRELLEKVMASN</sequence>
<feature type="chain" id="PRO_5045647603" evidence="2">
    <location>
        <begin position="25"/>
        <end position="354"/>
    </location>
</feature>
<comment type="similarity">
    <text evidence="1">Belongs to the glycosyl hydrolase 16 family.</text>
</comment>
<proteinExistence type="inferred from homology"/>